<sequence>MSAKYITTKNKTVIRQSACSWPCSVNSTGEVIWFISLKTQKKTLQSHSIRIMLFKHFNPCL</sequence>
<name>A0A0E9QML7_ANGAN</name>
<reference evidence="1" key="1">
    <citation type="submission" date="2014-11" db="EMBL/GenBank/DDBJ databases">
        <authorList>
            <person name="Amaro Gonzalez C."/>
        </authorList>
    </citation>
    <scope>NUCLEOTIDE SEQUENCE</scope>
</reference>
<accession>A0A0E9QML7</accession>
<dbReference type="EMBL" id="GBXM01091299">
    <property type="protein sequence ID" value="JAH17278.1"/>
    <property type="molecule type" value="Transcribed_RNA"/>
</dbReference>
<dbReference type="AlphaFoldDB" id="A0A0E9QML7"/>
<protein>
    <submittedName>
        <fullName evidence="1">Uncharacterized protein</fullName>
    </submittedName>
</protein>
<evidence type="ECO:0000313" key="1">
    <source>
        <dbReference type="EMBL" id="JAH17278.1"/>
    </source>
</evidence>
<reference evidence="1" key="2">
    <citation type="journal article" date="2015" name="Fish Shellfish Immunol.">
        <title>Early steps in the European eel (Anguilla anguilla)-Vibrio vulnificus interaction in the gills: Role of the RtxA13 toxin.</title>
        <authorList>
            <person name="Callol A."/>
            <person name="Pajuelo D."/>
            <person name="Ebbesson L."/>
            <person name="Teles M."/>
            <person name="MacKenzie S."/>
            <person name="Amaro C."/>
        </authorList>
    </citation>
    <scope>NUCLEOTIDE SEQUENCE</scope>
</reference>
<organism evidence="1">
    <name type="scientific">Anguilla anguilla</name>
    <name type="common">European freshwater eel</name>
    <name type="synonym">Muraena anguilla</name>
    <dbReference type="NCBI Taxonomy" id="7936"/>
    <lineage>
        <taxon>Eukaryota</taxon>
        <taxon>Metazoa</taxon>
        <taxon>Chordata</taxon>
        <taxon>Craniata</taxon>
        <taxon>Vertebrata</taxon>
        <taxon>Euteleostomi</taxon>
        <taxon>Actinopterygii</taxon>
        <taxon>Neopterygii</taxon>
        <taxon>Teleostei</taxon>
        <taxon>Anguilliformes</taxon>
        <taxon>Anguillidae</taxon>
        <taxon>Anguilla</taxon>
    </lineage>
</organism>
<proteinExistence type="predicted"/>